<name>A0A3S1AZK2_ELYCH</name>
<evidence type="ECO:0000256" key="3">
    <source>
        <dbReference type="SAM" id="SignalP"/>
    </source>
</evidence>
<feature type="compositionally biased region" description="Basic residues" evidence="2">
    <location>
        <begin position="1220"/>
        <end position="1230"/>
    </location>
</feature>
<feature type="domain" description="EGF-like" evidence="4">
    <location>
        <begin position="307"/>
        <end position="340"/>
    </location>
</feature>
<reference evidence="5 6" key="1">
    <citation type="submission" date="2019-01" db="EMBL/GenBank/DDBJ databases">
        <title>A draft genome assembly of the solar-powered sea slug Elysia chlorotica.</title>
        <authorList>
            <person name="Cai H."/>
            <person name="Li Q."/>
            <person name="Fang X."/>
            <person name="Li J."/>
            <person name="Curtis N.E."/>
            <person name="Altenburger A."/>
            <person name="Shibata T."/>
            <person name="Feng M."/>
            <person name="Maeda T."/>
            <person name="Schwartz J.A."/>
            <person name="Shigenobu S."/>
            <person name="Lundholm N."/>
            <person name="Nishiyama T."/>
            <person name="Yang H."/>
            <person name="Hasebe M."/>
            <person name="Li S."/>
            <person name="Pierce S.K."/>
            <person name="Wang J."/>
        </authorList>
    </citation>
    <scope>NUCLEOTIDE SEQUENCE [LARGE SCALE GENOMIC DNA]</scope>
    <source>
        <strain evidence="5">EC2010</strain>
        <tissue evidence="5">Whole organism of an adult</tissue>
    </source>
</reference>
<keyword evidence="1" id="KW-0245">EGF-like domain</keyword>
<feature type="domain" description="EGF-like" evidence="4">
    <location>
        <begin position="52"/>
        <end position="86"/>
    </location>
</feature>
<feature type="region of interest" description="Disordered" evidence="2">
    <location>
        <begin position="575"/>
        <end position="613"/>
    </location>
</feature>
<dbReference type="Proteomes" id="UP000271974">
    <property type="component" value="Unassembled WGS sequence"/>
</dbReference>
<feature type="compositionally biased region" description="Polar residues" evidence="2">
    <location>
        <begin position="960"/>
        <end position="969"/>
    </location>
</feature>
<dbReference type="AlphaFoldDB" id="A0A3S1AZK2"/>
<feature type="compositionally biased region" description="Polar residues" evidence="2">
    <location>
        <begin position="996"/>
        <end position="1036"/>
    </location>
</feature>
<feature type="domain" description="EGF-like" evidence="4">
    <location>
        <begin position="266"/>
        <end position="296"/>
    </location>
</feature>
<sequence length="1249" mass="135454">MSQSSTTLLLPTIFIDLVFLHAKVESTSQRVLSNRNSSSGGCPQELRGICAACDSNGECLDCSKMGVQLPDCAQPCSSGFFGLNCKRQCNPECLNSECNPNTGYCLACRDIGYSLPTCTLPCMPGTFGMHCQNPCPSPCRENCDRQSGFCTSCDVGSGPHCTVNCALALHRDSCGVHCPEKCVGWCNTTHRRCSMCSPGFKSPHCREYCDTGTFGSQCNQNCSKRCRDSVCNPITGECTGCIDGYVGRWCNGRCVEGLHGPGCMLTCPETCLENLCHAETGACVNCQKGFTGRLCDRLCESGTYGARCTQPCPAKCRWPCDPVTGECQECMAGYHGNTCNKTCAKGTYGPRCNRTCPVGCLDEICDHETGDCVECKSFFHGPRCKQFAQKKTRPFEVVVYTVLSLLTPVVLLGVVMACYKNCISKENKSILQDVKMAEEKYIQKPRQNKKEQRIKINKGDIHVVEENPKTATIHRGLRREMGPPRPQPLKTHDALMMNKLKRLHMERRFIPANADEDTRAIPTTLGESKQRELIDSEINKTAPDHMLLVGPGSVHSDVAAKKPLLKTCENQTWVAPDVRQGRQTKQPEERAEATTSKQDSDCEAEKTLPPEDNKAWQIATPSSQLSKEKGSVVTTSFVDGSPVASIAAPGVELKSTKKTSGGSSLVKNTKPYGVVASLSRTNIFTEPECSLSCVPNAPHSEWPAPPAPQTLLKSESAVFPTPRDSHAKSPSLQNMQGPHSAKSPSLNNIRPQHTMPSTLQSESAMLMSAHGRLQLHPAKSPSLVGVRQSQAVPPAPPLHSSRPESQYTLTASIYNSPQSRDQLLPPSQFNHSSQDTSSAFYQPERQSQFQMSSTSSQSRADLQTSQSSHREKAPHLQHRIPSATQTRSESHRTTSPSPQHPAQSQRALLQSQQDEPHTQDTLSRSLQSMPEPHRMSHIPPQHAAGLQGPKSYLAMPSTLGYRSQSQHTVPSPPRSFLPTQGRALSQSVKRDAPSKPESSSSLRPHNTLSSVLTMPTMSNSWSGQQPSRGSVHTQGRSSTLTSGSGLDKHLSSTSASMLADTQDMEQCPAGQAFRGFPNDASEASRDAKKPASVYRVIQEEELAASLETEGSGSTGSGVEEHLEQDSQEEPPNTQELPLDCQDTGMPGVASSSGRRRARSAYTDQDEPAPGARSQSKSPGLVRCATTRVQVQAVGAESWAGARVNPLPTPPSQGRAVLRPVVKRSRQRAQAKSRGGSDDGEHAQSPSQSD</sequence>
<feature type="domain" description="EGF-like" evidence="4">
    <location>
        <begin position="355"/>
        <end position="385"/>
    </location>
</feature>
<accession>A0A3S1AZK2</accession>
<dbReference type="InterPro" id="IPR002049">
    <property type="entry name" value="LE_dom"/>
</dbReference>
<proteinExistence type="predicted"/>
<evidence type="ECO:0000313" key="5">
    <source>
        <dbReference type="EMBL" id="RUS76186.1"/>
    </source>
</evidence>
<dbReference type="OrthoDB" id="6130531at2759"/>
<feature type="compositionally biased region" description="Low complexity" evidence="2">
    <location>
        <begin position="902"/>
        <end position="913"/>
    </location>
</feature>
<feature type="region of interest" description="Disordered" evidence="2">
    <location>
        <begin position="781"/>
        <end position="805"/>
    </location>
</feature>
<dbReference type="InterPro" id="IPR000742">
    <property type="entry name" value="EGF"/>
</dbReference>
<dbReference type="GO" id="GO:0005044">
    <property type="term" value="F:scavenger receptor activity"/>
    <property type="evidence" value="ECO:0007669"/>
    <property type="project" value="InterPro"/>
</dbReference>
<evidence type="ECO:0000313" key="6">
    <source>
        <dbReference type="Proteomes" id="UP000271974"/>
    </source>
</evidence>
<feature type="domain" description="EGF-like" evidence="4">
    <location>
        <begin position="173"/>
        <end position="206"/>
    </location>
</feature>
<dbReference type="InterPro" id="IPR009030">
    <property type="entry name" value="Growth_fac_rcpt_cys_sf"/>
</dbReference>
<feature type="compositionally biased region" description="Polar residues" evidence="2">
    <location>
        <begin position="919"/>
        <end position="928"/>
    </location>
</feature>
<protein>
    <recommendedName>
        <fullName evidence="4">EGF-like domain-containing protein</fullName>
    </recommendedName>
</protein>
<evidence type="ECO:0000256" key="1">
    <source>
        <dbReference type="ARBA" id="ARBA00022536"/>
    </source>
</evidence>
<feature type="chain" id="PRO_5018592111" description="EGF-like domain-containing protein" evidence="3">
    <location>
        <begin position="23"/>
        <end position="1249"/>
    </location>
</feature>
<dbReference type="SMART" id="SM00181">
    <property type="entry name" value="EGF"/>
    <property type="match status" value="7"/>
</dbReference>
<feature type="compositionally biased region" description="Low complexity" evidence="2">
    <location>
        <begin position="846"/>
        <end position="858"/>
    </location>
</feature>
<organism evidence="5 6">
    <name type="scientific">Elysia chlorotica</name>
    <name type="common">Eastern emerald elysia</name>
    <name type="synonym">Sea slug</name>
    <dbReference type="NCBI Taxonomy" id="188477"/>
    <lineage>
        <taxon>Eukaryota</taxon>
        <taxon>Metazoa</taxon>
        <taxon>Spiralia</taxon>
        <taxon>Lophotrochozoa</taxon>
        <taxon>Mollusca</taxon>
        <taxon>Gastropoda</taxon>
        <taxon>Heterobranchia</taxon>
        <taxon>Euthyneura</taxon>
        <taxon>Panpulmonata</taxon>
        <taxon>Sacoglossa</taxon>
        <taxon>Placobranchoidea</taxon>
        <taxon>Plakobranchidae</taxon>
        <taxon>Elysia</taxon>
    </lineage>
</organism>
<dbReference type="Gene3D" id="2.170.300.10">
    <property type="entry name" value="Tie2 ligand-binding domain superfamily"/>
    <property type="match status" value="3"/>
</dbReference>
<feature type="compositionally biased region" description="Polar residues" evidence="2">
    <location>
        <begin position="882"/>
        <end position="901"/>
    </location>
</feature>
<dbReference type="CDD" id="cd00055">
    <property type="entry name" value="EGF_Lam"/>
    <property type="match status" value="1"/>
</dbReference>
<keyword evidence="3" id="KW-0732">Signal</keyword>
<dbReference type="InterPro" id="IPR042635">
    <property type="entry name" value="MEGF10/SREC1/2-like"/>
</dbReference>
<gene>
    <name evidence="5" type="ORF">EGW08_016064</name>
</gene>
<dbReference type="PANTHER" id="PTHR24043:SF8">
    <property type="entry name" value="EGF-LIKE DOMAIN-CONTAINING PROTEIN"/>
    <property type="match status" value="1"/>
</dbReference>
<dbReference type="EMBL" id="RQTK01000682">
    <property type="protein sequence ID" value="RUS76186.1"/>
    <property type="molecule type" value="Genomic_DNA"/>
</dbReference>
<feature type="compositionally biased region" description="Polar residues" evidence="2">
    <location>
        <begin position="817"/>
        <end position="840"/>
    </location>
</feature>
<feature type="region of interest" description="Disordered" evidence="2">
    <location>
        <begin position="717"/>
        <end position="754"/>
    </location>
</feature>
<feature type="domain" description="EGF-like" evidence="4">
    <location>
        <begin position="88"/>
        <end position="119"/>
    </location>
</feature>
<keyword evidence="6" id="KW-1185">Reference proteome</keyword>
<dbReference type="PANTHER" id="PTHR24043">
    <property type="entry name" value="SCAVENGER RECEPTOR CLASS F"/>
    <property type="match status" value="1"/>
</dbReference>
<feature type="region of interest" description="Disordered" evidence="2">
    <location>
        <begin position="817"/>
        <end position="1249"/>
    </location>
</feature>
<feature type="compositionally biased region" description="Basic and acidic residues" evidence="2">
    <location>
        <begin position="585"/>
        <end position="613"/>
    </location>
</feature>
<dbReference type="SUPFAM" id="SSF57184">
    <property type="entry name" value="Growth factor receptor domain"/>
    <property type="match status" value="1"/>
</dbReference>
<comment type="caution">
    <text evidence="5">The sequence shown here is derived from an EMBL/GenBank/DDBJ whole genome shotgun (WGS) entry which is preliminary data.</text>
</comment>
<evidence type="ECO:0000259" key="4">
    <source>
        <dbReference type="SMART" id="SM00181"/>
    </source>
</evidence>
<feature type="signal peptide" evidence="3">
    <location>
        <begin position="1"/>
        <end position="22"/>
    </location>
</feature>
<evidence type="ECO:0000256" key="2">
    <source>
        <dbReference type="SAM" id="MobiDB-lite"/>
    </source>
</evidence>
<feature type="domain" description="EGF-like" evidence="4">
    <location>
        <begin position="217"/>
        <end position="255"/>
    </location>
</feature>
<feature type="compositionally biased region" description="Polar residues" evidence="2">
    <location>
        <begin position="728"/>
        <end position="754"/>
    </location>
</feature>